<organism evidence="1 2">
    <name type="scientific">Leptospira ryugenii</name>
    <dbReference type="NCBI Taxonomy" id="1917863"/>
    <lineage>
        <taxon>Bacteria</taxon>
        <taxon>Pseudomonadati</taxon>
        <taxon>Spirochaetota</taxon>
        <taxon>Spirochaetia</taxon>
        <taxon>Leptospirales</taxon>
        <taxon>Leptospiraceae</taxon>
        <taxon>Leptospira</taxon>
    </lineage>
</organism>
<dbReference type="EMBL" id="BFBB01000008">
    <property type="protein sequence ID" value="GBF51762.1"/>
    <property type="molecule type" value="Genomic_DNA"/>
</dbReference>
<dbReference type="Proteomes" id="UP000245133">
    <property type="component" value="Unassembled WGS sequence"/>
</dbReference>
<sequence length="88" mass="9436">MEQVVKDGLNFILGAVSAIKTETESAISKFNTEFQSLAAKGAQDQSETSVNLRKYLQEGLTQLEALAGKVNSTVEETKQKVASVTSKA</sequence>
<evidence type="ECO:0000313" key="1">
    <source>
        <dbReference type="EMBL" id="GBF51762.1"/>
    </source>
</evidence>
<accession>A0A2P2E4H2</accession>
<proteinExistence type="predicted"/>
<evidence type="ECO:0000313" key="2">
    <source>
        <dbReference type="Proteomes" id="UP000245133"/>
    </source>
</evidence>
<comment type="caution">
    <text evidence="1">The sequence shown here is derived from an EMBL/GenBank/DDBJ whole genome shotgun (WGS) entry which is preliminary data.</text>
</comment>
<dbReference type="NCBIfam" id="NF047773">
    <property type="entry name" value="phas_rel_Lepto"/>
    <property type="match status" value="1"/>
</dbReference>
<dbReference type="OrthoDB" id="345321at2"/>
<dbReference type="AlphaFoldDB" id="A0A2P2E4H2"/>
<gene>
    <name evidence="1" type="ORF">LPTSP4_33000</name>
</gene>
<protein>
    <submittedName>
        <fullName evidence="1">Uncharacterized protein</fullName>
    </submittedName>
</protein>
<keyword evidence="2" id="KW-1185">Reference proteome</keyword>
<reference evidence="1 2" key="1">
    <citation type="submission" date="2018-02" db="EMBL/GenBank/DDBJ databases">
        <title>Novel Leptospira species isolated from soil and water in Japan.</title>
        <authorList>
            <person name="Nakao R."/>
            <person name="Masuzawa T."/>
        </authorList>
    </citation>
    <scope>NUCLEOTIDE SEQUENCE [LARGE SCALE GENOMIC DNA]</scope>
    <source>
        <strain evidence="1 2">YH101</strain>
    </source>
</reference>
<name>A0A2P2E4H2_9LEPT</name>
<dbReference type="RefSeq" id="WP_108978198.1">
    <property type="nucleotide sequence ID" value="NZ_BFBB01000008.1"/>
</dbReference>